<accession>A3IUU6</accession>
<dbReference type="EMBL" id="AAXW01000037">
    <property type="protein sequence ID" value="EAZ89789.1"/>
    <property type="molecule type" value="Genomic_DNA"/>
</dbReference>
<reference evidence="3 4" key="1">
    <citation type="submission" date="2007-03" db="EMBL/GenBank/DDBJ databases">
        <authorList>
            <person name="Stal L."/>
            <person name="Ferriera S."/>
            <person name="Johnson J."/>
            <person name="Kravitz S."/>
            <person name="Beeson K."/>
            <person name="Sutton G."/>
            <person name="Rogers Y.-H."/>
            <person name="Friedman R."/>
            <person name="Frazier M."/>
            <person name="Venter J.C."/>
        </authorList>
    </citation>
    <scope>NUCLEOTIDE SEQUENCE [LARGE SCALE GENOMIC DNA]</scope>
    <source>
        <strain evidence="3 4">CCY0110</strain>
    </source>
</reference>
<name>A3IUU6_9CHRO</name>
<dbReference type="OrthoDB" id="9802003at2"/>
<dbReference type="AlphaFoldDB" id="A3IUU6"/>
<keyword evidence="4" id="KW-1185">Reference proteome</keyword>
<protein>
    <recommendedName>
        <fullName evidence="2">Antitoxin</fullName>
    </recommendedName>
</protein>
<dbReference type="Proteomes" id="UP000003781">
    <property type="component" value="Unassembled WGS sequence"/>
</dbReference>
<dbReference type="Gene3D" id="3.40.1620.10">
    <property type="entry name" value="YefM-like domain"/>
    <property type="match status" value="1"/>
</dbReference>
<sequence length="87" mass="9754">MKIVSASKARANLFSLVEEVNKDHLPRMITSKKGDAVLLSKDDWESLQETLYLQSIPGLVESIKEAEKADDWGSEEDFLKALNGMED</sequence>
<dbReference type="NCBIfam" id="TIGR01552">
    <property type="entry name" value="phd_fam"/>
    <property type="match status" value="1"/>
</dbReference>
<dbReference type="PANTHER" id="PTHR33713:SF6">
    <property type="entry name" value="ANTITOXIN YEFM"/>
    <property type="match status" value="1"/>
</dbReference>
<dbReference type="SUPFAM" id="SSF143120">
    <property type="entry name" value="YefM-like"/>
    <property type="match status" value="1"/>
</dbReference>
<dbReference type="InterPro" id="IPR051405">
    <property type="entry name" value="phD/YefM_antitoxin"/>
</dbReference>
<evidence type="ECO:0000313" key="3">
    <source>
        <dbReference type="EMBL" id="EAZ89789.1"/>
    </source>
</evidence>
<dbReference type="eggNOG" id="COG2161">
    <property type="taxonomic scope" value="Bacteria"/>
</dbReference>
<comment type="similarity">
    <text evidence="1 2">Belongs to the phD/YefM antitoxin family.</text>
</comment>
<dbReference type="InterPro" id="IPR036165">
    <property type="entry name" value="YefM-like_sf"/>
</dbReference>
<comment type="function">
    <text evidence="2">Antitoxin component of a type II toxin-antitoxin (TA) system.</text>
</comment>
<dbReference type="InterPro" id="IPR006442">
    <property type="entry name" value="Antitoxin_Phd/YefM"/>
</dbReference>
<evidence type="ECO:0000256" key="2">
    <source>
        <dbReference type="RuleBase" id="RU362080"/>
    </source>
</evidence>
<evidence type="ECO:0000256" key="1">
    <source>
        <dbReference type="ARBA" id="ARBA00009981"/>
    </source>
</evidence>
<dbReference type="Pfam" id="PF02604">
    <property type="entry name" value="PhdYeFM_antitox"/>
    <property type="match status" value="1"/>
</dbReference>
<proteinExistence type="inferred from homology"/>
<dbReference type="Gene3D" id="1.10.1220.170">
    <property type="match status" value="1"/>
</dbReference>
<comment type="caution">
    <text evidence="3">The sequence shown here is derived from an EMBL/GenBank/DDBJ whole genome shotgun (WGS) entry which is preliminary data.</text>
</comment>
<evidence type="ECO:0000313" key="4">
    <source>
        <dbReference type="Proteomes" id="UP000003781"/>
    </source>
</evidence>
<dbReference type="RefSeq" id="WP_008277152.1">
    <property type="nucleotide sequence ID" value="NZ_AAXW01000037.1"/>
</dbReference>
<organism evidence="3 4">
    <name type="scientific">Crocosphaera chwakensis CCY0110</name>
    <dbReference type="NCBI Taxonomy" id="391612"/>
    <lineage>
        <taxon>Bacteria</taxon>
        <taxon>Bacillati</taxon>
        <taxon>Cyanobacteriota</taxon>
        <taxon>Cyanophyceae</taxon>
        <taxon>Oscillatoriophycideae</taxon>
        <taxon>Chroococcales</taxon>
        <taxon>Aphanothecaceae</taxon>
        <taxon>Crocosphaera</taxon>
        <taxon>Crocosphaera chwakensis</taxon>
    </lineage>
</organism>
<dbReference type="PANTHER" id="PTHR33713">
    <property type="entry name" value="ANTITOXIN YAFN-RELATED"/>
    <property type="match status" value="1"/>
</dbReference>
<gene>
    <name evidence="3" type="ORF">CY0110_29259</name>
</gene>